<reference evidence="2 3" key="1">
    <citation type="submission" date="2014-03" db="EMBL/GenBank/DDBJ databases">
        <title>Draft genome of the hookworm Oesophagostomum dentatum.</title>
        <authorList>
            <person name="Mitreva M."/>
        </authorList>
    </citation>
    <scope>NUCLEOTIDE SEQUENCE [LARGE SCALE GENOMIC DNA]</scope>
    <source>
        <strain evidence="2 3">OD-Hann</strain>
    </source>
</reference>
<sequence>MHPILKRKLLLLDDDGALTLPDNVSDVDETGLSTRDSPSLDGLESPLSQAHSHGLRDGHENDAAESGATSTAAGGEVDASQRVLPTGVPVAVRKQNAEGLEEKFGKFTVPTSQQSRRDDQRSLLSESWSTNVVPSDDEGPSLPHLPSADAAEAGVPRGRAADR</sequence>
<name>A0A0B1TJI3_OESDE</name>
<evidence type="ECO:0000256" key="1">
    <source>
        <dbReference type="SAM" id="MobiDB-lite"/>
    </source>
</evidence>
<evidence type="ECO:0000313" key="3">
    <source>
        <dbReference type="Proteomes" id="UP000053660"/>
    </source>
</evidence>
<feature type="compositionally biased region" description="Low complexity" evidence="1">
    <location>
        <begin position="64"/>
        <end position="76"/>
    </location>
</feature>
<feature type="compositionally biased region" description="Polar residues" evidence="1">
    <location>
        <begin position="122"/>
        <end position="133"/>
    </location>
</feature>
<dbReference type="EMBL" id="KN549415">
    <property type="protein sequence ID" value="KHJ97683.1"/>
    <property type="molecule type" value="Genomic_DNA"/>
</dbReference>
<proteinExistence type="predicted"/>
<dbReference type="AlphaFoldDB" id="A0A0B1TJI3"/>
<accession>A0A0B1TJI3</accession>
<protein>
    <submittedName>
        <fullName evidence="2">Uncharacterized protein</fullName>
    </submittedName>
</protein>
<gene>
    <name evidence="2" type="ORF">OESDEN_02337</name>
</gene>
<feature type="region of interest" description="Disordered" evidence="1">
    <location>
        <begin position="18"/>
        <end position="163"/>
    </location>
</feature>
<dbReference type="OrthoDB" id="10264848at2759"/>
<organism evidence="2 3">
    <name type="scientific">Oesophagostomum dentatum</name>
    <name type="common">Nodular worm</name>
    <dbReference type="NCBI Taxonomy" id="61180"/>
    <lineage>
        <taxon>Eukaryota</taxon>
        <taxon>Metazoa</taxon>
        <taxon>Ecdysozoa</taxon>
        <taxon>Nematoda</taxon>
        <taxon>Chromadorea</taxon>
        <taxon>Rhabditida</taxon>
        <taxon>Rhabditina</taxon>
        <taxon>Rhabditomorpha</taxon>
        <taxon>Strongyloidea</taxon>
        <taxon>Strongylidae</taxon>
        <taxon>Oesophagostomum</taxon>
    </lineage>
</organism>
<keyword evidence="3" id="KW-1185">Reference proteome</keyword>
<dbReference type="Proteomes" id="UP000053660">
    <property type="component" value="Unassembled WGS sequence"/>
</dbReference>
<evidence type="ECO:0000313" key="2">
    <source>
        <dbReference type="EMBL" id="KHJ97683.1"/>
    </source>
</evidence>